<proteinExistence type="predicted"/>
<accession>A0A5M6CZC3</accession>
<dbReference type="RefSeq" id="WP_150009436.1">
    <property type="nucleotide sequence ID" value="NZ_VWSG01000001.1"/>
</dbReference>
<protein>
    <submittedName>
        <fullName evidence="3">T9SS type A sorting domain-containing protein</fullName>
    </submittedName>
</protein>
<organism evidence="3 4">
    <name type="scientific">Paenimyroides baculatum</name>
    <dbReference type="NCBI Taxonomy" id="2608000"/>
    <lineage>
        <taxon>Bacteria</taxon>
        <taxon>Pseudomonadati</taxon>
        <taxon>Bacteroidota</taxon>
        <taxon>Flavobacteriia</taxon>
        <taxon>Flavobacteriales</taxon>
        <taxon>Flavobacteriaceae</taxon>
        <taxon>Paenimyroides</taxon>
    </lineage>
</organism>
<evidence type="ECO:0000256" key="1">
    <source>
        <dbReference type="ARBA" id="ARBA00022729"/>
    </source>
</evidence>
<keyword evidence="4" id="KW-1185">Reference proteome</keyword>
<gene>
    <name evidence="3" type="ORF">F0460_00910</name>
</gene>
<dbReference type="AlphaFoldDB" id="A0A5M6CZC3"/>
<dbReference type="InterPro" id="IPR026444">
    <property type="entry name" value="Secre_tail"/>
</dbReference>
<evidence type="ECO:0000313" key="3">
    <source>
        <dbReference type="EMBL" id="KAA5538195.1"/>
    </source>
</evidence>
<dbReference type="NCBIfam" id="TIGR04183">
    <property type="entry name" value="Por_Secre_tail"/>
    <property type="match status" value="1"/>
</dbReference>
<feature type="domain" description="Secretion system C-terminal sorting" evidence="2">
    <location>
        <begin position="404"/>
        <end position="465"/>
    </location>
</feature>
<dbReference type="InterPro" id="IPR055015">
    <property type="entry name" value="GCX_COOH"/>
</dbReference>
<dbReference type="NCBIfam" id="NF045639">
    <property type="entry name" value="GCX_COOH"/>
    <property type="match status" value="1"/>
</dbReference>
<comment type="caution">
    <text evidence="3">The sequence shown here is derived from an EMBL/GenBank/DDBJ whole genome shotgun (WGS) entry which is preliminary data.</text>
</comment>
<keyword evidence="1" id="KW-0732">Signal</keyword>
<dbReference type="EMBL" id="VWSG01000001">
    <property type="protein sequence ID" value="KAA5538195.1"/>
    <property type="molecule type" value="Genomic_DNA"/>
</dbReference>
<dbReference type="Pfam" id="PF18962">
    <property type="entry name" value="Por_Secre_tail"/>
    <property type="match status" value="1"/>
</dbReference>
<evidence type="ECO:0000313" key="4">
    <source>
        <dbReference type="Proteomes" id="UP000325141"/>
    </source>
</evidence>
<evidence type="ECO:0000259" key="2">
    <source>
        <dbReference type="Pfam" id="PF18962"/>
    </source>
</evidence>
<dbReference type="Proteomes" id="UP000325141">
    <property type="component" value="Unassembled WGS sequence"/>
</dbReference>
<reference evidence="3 4" key="1">
    <citation type="submission" date="2019-09" db="EMBL/GenBank/DDBJ databases">
        <title>Genome sequence and assembly of Flavobacterium sp.</title>
        <authorList>
            <person name="Chhetri G."/>
        </authorList>
    </citation>
    <scope>NUCLEOTIDE SEQUENCE [LARGE SCALE GENOMIC DNA]</scope>
    <source>
        <strain evidence="3 4">SNL9</strain>
    </source>
</reference>
<sequence>MQNGTGLAGNDSSQQLAIVKDPSNSNKYYVFTTAMALSNPPTSFIAYTIIDMSLGPIGSNGLNLGAVVPASKNIPVLDPGGNIMQTEAITALPHADGSSYWILIPNGNYLYSYLLDSNGLSSTPVANSLNYVFNYVGSIRVSPKINTNLNFTHLISINRWSTYTGNNVFSFNNATGNITNDYFININSVNTFSSEFNKDGSILYLCGYGLNKLFAIDIANSQSSLIINTIYTGSNAFNSPTMIQRNMHNDIYAIIGSGNYLGKIINPDIYGSSYLDISNTYLNGKNGRLGLPQLIPLHNNCIPDITLSAPETNTNYVYQVGNNITTQLNYNTNNKNIIMNAGNSITLLPDTEITAGSSYLAAIKKCPAMKPSTTRFPLQIVELYYDLDKEENYQNSLVNNMISVYPNPTTSQFTINNQNNELEKWELFDLSGKLVSQGNTIFGSIENLTSATYVLKVHLKNKTVNSIKLIKK</sequence>
<name>A0A5M6CZC3_9FLAO</name>